<accession>A0A399G879</accession>
<evidence type="ECO:0000256" key="1">
    <source>
        <dbReference type="SAM" id="MobiDB-lite"/>
    </source>
</evidence>
<dbReference type="KEGG" id="thao:NI17_008580"/>
<evidence type="ECO:0000313" key="2">
    <source>
        <dbReference type="EMBL" id="UOE21180.1"/>
    </source>
</evidence>
<keyword evidence="3" id="KW-1185">Reference proteome</keyword>
<gene>
    <name evidence="2" type="ORF">NI17_008580</name>
</gene>
<feature type="region of interest" description="Disordered" evidence="1">
    <location>
        <begin position="1"/>
        <end position="76"/>
    </location>
</feature>
<dbReference type="EMBL" id="CP063196">
    <property type="protein sequence ID" value="UOE21180.1"/>
    <property type="molecule type" value="Genomic_DNA"/>
</dbReference>
<dbReference type="Proteomes" id="UP000265719">
    <property type="component" value="Chromosome"/>
</dbReference>
<feature type="compositionally biased region" description="Basic and acidic residues" evidence="1">
    <location>
        <begin position="10"/>
        <end position="24"/>
    </location>
</feature>
<dbReference type="AlphaFoldDB" id="A0A399G879"/>
<reference evidence="2" key="1">
    <citation type="submission" date="2020-10" db="EMBL/GenBank/DDBJ databases">
        <title>De novo genome project of the cellulose decomposer Thermobifida halotolerans type strain.</title>
        <authorList>
            <person name="Nagy I."/>
            <person name="Horvath B."/>
            <person name="Kukolya J."/>
            <person name="Nagy I."/>
            <person name="Orsini M."/>
        </authorList>
    </citation>
    <scope>NUCLEOTIDE SEQUENCE</scope>
    <source>
        <strain evidence="2">DSM 44931</strain>
    </source>
</reference>
<organism evidence="2 3">
    <name type="scientific">Thermobifida halotolerans</name>
    <dbReference type="NCBI Taxonomy" id="483545"/>
    <lineage>
        <taxon>Bacteria</taxon>
        <taxon>Bacillati</taxon>
        <taxon>Actinomycetota</taxon>
        <taxon>Actinomycetes</taxon>
        <taxon>Streptosporangiales</taxon>
        <taxon>Nocardiopsidaceae</taxon>
        <taxon>Thermobifida</taxon>
    </lineage>
</organism>
<proteinExistence type="predicted"/>
<protein>
    <submittedName>
        <fullName evidence="2">Uncharacterized protein</fullName>
    </submittedName>
</protein>
<feature type="compositionally biased region" description="Basic and acidic residues" evidence="1">
    <location>
        <begin position="56"/>
        <end position="70"/>
    </location>
</feature>
<evidence type="ECO:0000313" key="3">
    <source>
        <dbReference type="Proteomes" id="UP000265719"/>
    </source>
</evidence>
<sequence length="76" mass="8361">MAEQSGSSPDPREPEERSEQHGEPEQGGGRPGMTPIDHPYAGRPDVPEGDEQLPGEWEKKDEPTVPERRGRPYGVA</sequence>
<name>A0A399G879_9ACTN</name>
<dbReference type="RefSeq" id="WP_068691829.1">
    <property type="nucleotide sequence ID" value="NZ_CP063196.1"/>
</dbReference>